<dbReference type="OrthoDB" id="9793490at2"/>
<keyword evidence="6 8" id="KW-1133">Transmembrane helix</keyword>
<keyword evidence="4" id="KW-1003">Cell membrane</keyword>
<dbReference type="PROSITE" id="PS50928">
    <property type="entry name" value="ABC_TM1"/>
    <property type="match status" value="1"/>
</dbReference>
<dbReference type="RefSeq" id="WP_074670999.1">
    <property type="nucleotide sequence ID" value="NZ_FNQG01000003.1"/>
</dbReference>
<gene>
    <name evidence="10" type="ORF">SAMN05660648_00731</name>
</gene>
<dbReference type="GO" id="GO:0048473">
    <property type="term" value="P:D-methionine transmembrane transport"/>
    <property type="evidence" value="ECO:0007669"/>
    <property type="project" value="TreeGrafter"/>
</dbReference>
<dbReference type="EMBL" id="FNQG01000003">
    <property type="protein sequence ID" value="SDZ82652.1"/>
    <property type="molecule type" value="Genomic_DNA"/>
</dbReference>
<evidence type="ECO:0000256" key="2">
    <source>
        <dbReference type="ARBA" id="ARBA00007069"/>
    </source>
</evidence>
<dbReference type="Pfam" id="PF00528">
    <property type="entry name" value="BPD_transp_1"/>
    <property type="match status" value="1"/>
</dbReference>
<proteinExistence type="inferred from homology"/>
<feature type="transmembrane region" description="Helical" evidence="8">
    <location>
        <begin position="197"/>
        <end position="216"/>
    </location>
</feature>
<evidence type="ECO:0000256" key="3">
    <source>
        <dbReference type="ARBA" id="ARBA00022448"/>
    </source>
</evidence>
<dbReference type="SUPFAM" id="SSF161098">
    <property type="entry name" value="MetI-like"/>
    <property type="match status" value="1"/>
</dbReference>
<reference evidence="10 11" key="1">
    <citation type="submission" date="2016-10" db="EMBL/GenBank/DDBJ databases">
        <authorList>
            <person name="de Groot N.N."/>
        </authorList>
    </citation>
    <scope>NUCLEOTIDE SEQUENCE [LARGE SCALE GENOMIC DNA]</scope>
    <source>
        <strain evidence="10 11">DSM 2872</strain>
    </source>
</reference>
<comment type="subcellular location">
    <subcellularLocation>
        <location evidence="1 8">Cell membrane</location>
        <topology evidence="1 8">Multi-pass membrane protein</topology>
    </subcellularLocation>
</comment>
<feature type="transmembrane region" description="Helical" evidence="8">
    <location>
        <begin position="20"/>
        <end position="49"/>
    </location>
</feature>
<sequence>MELLNTVFPNLMQKLPEFYQAIIDTFVMVGISGSISFILGIIFGVVLIVTKPGGILERHTIYQVVDKSINAFRSVPFIILLTLLLPVTRMVVGTGIGVKGAIIPLVCGIVPFFSRQVESALTEIGSGVIEAAQAMGLSPWEVIFKVYLRESIAPIVRAITLTTISLIGLTAMAGAVGAGGLGDFAIKYGHNRFQEDVTVGTVIVLVAIVCLIQFLGNKLAAKNTH</sequence>
<keyword evidence="3 8" id="KW-0813">Transport</keyword>
<organism evidence="10 11">
    <name type="scientific">Selenomonas ruminantium</name>
    <dbReference type="NCBI Taxonomy" id="971"/>
    <lineage>
        <taxon>Bacteria</taxon>
        <taxon>Bacillati</taxon>
        <taxon>Bacillota</taxon>
        <taxon>Negativicutes</taxon>
        <taxon>Selenomonadales</taxon>
        <taxon>Selenomonadaceae</taxon>
        <taxon>Selenomonas</taxon>
    </lineage>
</organism>
<evidence type="ECO:0000256" key="6">
    <source>
        <dbReference type="ARBA" id="ARBA00022989"/>
    </source>
</evidence>
<dbReference type="InterPro" id="IPR000515">
    <property type="entry name" value="MetI-like"/>
</dbReference>
<feature type="domain" description="ABC transmembrane type-1" evidence="9">
    <location>
        <begin position="22"/>
        <end position="216"/>
    </location>
</feature>
<evidence type="ECO:0000256" key="4">
    <source>
        <dbReference type="ARBA" id="ARBA00022475"/>
    </source>
</evidence>
<keyword evidence="7 8" id="KW-0472">Membrane</keyword>
<dbReference type="PANTHER" id="PTHR30450:SF1">
    <property type="entry name" value="D-METHIONINE TRANSPORT SYSTEM PERMEASE PROTEIN METI-RELATED"/>
    <property type="match status" value="1"/>
</dbReference>
<evidence type="ECO:0000313" key="10">
    <source>
        <dbReference type="EMBL" id="SDZ82652.1"/>
    </source>
</evidence>
<dbReference type="InterPro" id="IPR051322">
    <property type="entry name" value="AA_ABC_Transporter_Permease"/>
</dbReference>
<feature type="transmembrane region" description="Helical" evidence="8">
    <location>
        <begin position="94"/>
        <end position="113"/>
    </location>
</feature>
<dbReference type="CDD" id="cd06261">
    <property type="entry name" value="TM_PBP2"/>
    <property type="match status" value="1"/>
</dbReference>
<dbReference type="PANTHER" id="PTHR30450">
    <property type="entry name" value="ABC TRANSPORTER PERMEASE"/>
    <property type="match status" value="1"/>
</dbReference>
<evidence type="ECO:0000313" key="11">
    <source>
        <dbReference type="Proteomes" id="UP000183469"/>
    </source>
</evidence>
<name>A0A1H3W8I1_SELRU</name>
<keyword evidence="5 8" id="KW-0812">Transmembrane</keyword>
<dbReference type="Proteomes" id="UP000183469">
    <property type="component" value="Unassembled WGS sequence"/>
</dbReference>
<accession>A0A1H3W8I1</accession>
<dbReference type="AlphaFoldDB" id="A0A1H3W8I1"/>
<protein>
    <submittedName>
        <fullName evidence="10">D-methionine transport system permease protein</fullName>
    </submittedName>
</protein>
<evidence type="ECO:0000259" key="9">
    <source>
        <dbReference type="PROSITE" id="PS50928"/>
    </source>
</evidence>
<evidence type="ECO:0000256" key="7">
    <source>
        <dbReference type="ARBA" id="ARBA00023136"/>
    </source>
</evidence>
<dbReference type="InterPro" id="IPR035906">
    <property type="entry name" value="MetI-like_sf"/>
</dbReference>
<evidence type="ECO:0000256" key="5">
    <source>
        <dbReference type="ARBA" id="ARBA00022692"/>
    </source>
</evidence>
<dbReference type="Gene3D" id="1.10.3720.10">
    <property type="entry name" value="MetI-like"/>
    <property type="match status" value="1"/>
</dbReference>
<evidence type="ECO:0000256" key="8">
    <source>
        <dbReference type="RuleBase" id="RU363032"/>
    </source>
</evidence>
<evidence type="ECO:0000256" key="1">
    <source>
        <dbReference type="ARBA" id="ARBA00004651"/>
    </source>
</evidence>
<feature type="transmembrane region" description="Helical" evidence="8">
    <location>
        <begin position="70"/>
        <end position="88"/>
    </location>
</feature>
<feature type="transmembrane region" description="Helical" evidence="8">
    <location>
        <begin position="155"/>
        <end position="177"/>
    </location>
</feature>
<dbReference type="FunFam" id="1.10.3720.10:FF:000002">
    <property type="entry name" value="D-methionine ABC transporter permease MetI"/>
    <property type="match status" value="1"/>
</dbReference>
<comment type="similarity">
    <text evidence="2">Belongs to the binding-protein-dependent transport system permease family. CysTW subfamily.</text>
</comment>
<dbReference type="GO" id="GO:0005886">
    <property type="term" value="C:plasma membrane"/>
    <property type="evidence" value="ECO:0007669"/>
    <property type="project" value="UniProtKB-SubCell"/>
</dbReference>